<comment type="caution">
    <text evidence="3">The sequence shown here is derived from an EMBL/GenBank/DDBJ whole genome shotgun (WGS) entry which is preliminary data.</text>
</comment>
<feature type="transmembrane region" description="Helical" evidence="2">
    <location>
        <begin position="82"/>
        <end position="102"/>
    </location>
</feature>
<dbReference type="Pfam" id="PF07690">
    <property type="entry name" value="MFS_1"/>
    <property type="match status" value="1"/>
</dbReference>
<dbReference type="PANTHER" id="PTHR23542:SF1">
    <property type="entry name" value="MAJOR FACILITATOR SUPERFAMILY (MFS) PROFILE DOMAIN-CONTAINING PROTEIN"/>
    <property type="match status" value="1"/>
</dbReference>
<organism evidence="3 4">
    <name type="scientific">Streptomyces xanthochromogenes</name>
    <dbReference type="NCBI Taxonomy" id="67384"/>
    <lineage>
        <taxon>Bacteria</taxon>
        <taxon>Bacillati</taxon>
        <taxon>Actinomycetota</taxon>
        <taxon>Actinomycetes</taxon>
        <taxon>Kitasatosporales</taxon>
        <taxon>Streptomycetaceae</taxon>
        <taxon>Streptomyces</taxon>
    </lineage>
</organism>
<dbReference type="EMBL" id="BMUU01000006">
    <property type="protein sequence ID" value="GGY40665.1"/>
    <property type="molecule type" value="Genomic_DNA"/>
</dbReference>
<feature type="compositionally biased region" description="Basic and acidic residues" evidence="1">
    <location>
        <begin position="406"/>
        <end position="417"/>
    </location>
</feature>
<keyword evidence="2" id="KW-0472">Membrane</keyword>
<evidence type="ECO:0000313" key="4">
    <source>
        <dbReference type="Proteomes" id="UP000600946"/>
    </source>
</evidence>
<accession>A0ABQ3A879</accession>
<feature type="transmembrane region" description="Helical" evidence="2">
    <location>
        <begin position="282"/>
        <end position="300"/>
    </location>
</feature>
<dbReference type="InterPro" id="IPR036259">
    <property type="entry name" value="MFS_trans_sf"/>
</dbReference>
<dbReference type="Gene3D" id="1.20.1250.20">
    <property type="entry name" value="MFS general substrate transporter like domains"/>
    <property type="match status" value="1"/>
</dbReference>
<evidence type="ECO:0000313" key="3">
    <source>
        <dbReference type="EMBL" id="GGY40665.1"/>
    </source>
</evidence>
<feature type="transmembrane region" description="Helical" evidence="2">
    <location>
        <begin position="250"/>
        <end position="270"/>
    </location>
</feature>
<feature type="transmembrane region" description="Helical" evidence="2">
    <location>
        <begin position="49"/>
        <end position="70"/>
    </location>
</feature>
<feature type="transmembrane region" description="Helical" evidence="2">
    <location>
        <begin position="20"/>
        <end position="43"/>
    </location>
</feature>
<feature type="transmembrane region" description="Helical" evidence="2">
    <location>
        <begin position="175"/>
        <end position="194"/>
    </location>
</feature>
<keyword evidence="2" id="KW-1133">Transmembrane helix</keyword>
<reference evidence="4" key="1">
    <citation type="journal article" date="2019" name="Int. J. Syst. Evol. Microbiol.">
        <title>The Global Catalogue of Microorganisms (GCM) 10K type strain sequencing project: providing services to taxonomists for standard genome sequencing and annotation.</title>
        <authorList>
            <consortium name="The Broad Institute Genomics Platform"/>
            <consortium name="The Broad Institute Genome Sequencing Center for Infectious Disease"/>
            <person name="Wu L."/>
            <person name="Ma J."/>
        </authorList>
    </citation>
    <scope>NUCLEOTIDE SEQUENCE [LARGE SCALE GENOMIC DNA]</scope>
    <source>
        <strain evidence="4">JCM 4594</strain>
    </source>
</reference>
<dbReference type="PANTHER" id="PTHR23542">
    <property type="match status" value="1"/>
</dbReference>
<evidence type="ECO:0000256" key="2">
    <source>
        <dbReference type="SAM" id="Phobius"/>
    </source>
</evidence>
<dbReference type="SUPFAM" id="SSF103473">
    <property type="entry name" value="MFS general substrate transporter"/>
    <property type="match status" value="1"/>
</dbReference>
<feature type="transmembrane region" description="Helical" evidence="2">
    <location>
        <begin position="306"/>
        <end position="329"/>
    </location>
</feature>
<feature type="region of interest" description="Disordered" evidence="1">
    <location>
        <begin position="397"/>
        <end position="417"/>
    </location>
</feature>
<feature type="transmembrane region" description="Helical" evidence="2">
    <location>
        <begin position="214"/>
        <end position="235"/>
    </location>
</feature>
<feature type="transmembrane region" description="Helical" evidence="2">
    <location>
        <begin position="108"/>
        <end position="126"/>
    </location>
</feature>
<dbReference type="InterPro" id="IPR011701">
    <property type="entry name" value="MFS"/>
</dbReference>
<keyword evidence="2" id="KW-0812">Transmembrane</keyword>
<dbReference type="GeneID" id="96291781"/>
<dbReference type="Proteomes" id="UP000600946">
    <property type="component" value="Unassembled WGS sequence"/>
</dbReference>
<feature type="transmembrane region" description="Helical" evidence="2">
    <location>
        <begin position="369"/>
        <end position="388"/>
    </location>
</feature>
<proteinExistence type="predicted"/>
<name>A0ABQ3A879_9ACTN</name>
<evidence type="ECO:0000256" key="1">
    <source>
        <dbReference type="SAM" id="MobiDB-lite"/>
    </source>
</evidence>
<gene>
    <name evidence="3" type="ORF">GCM10010326_38370</name>
</gene>
<feature type="transmembrane region" description="Helical" evidence="2">
    <location>
        <begin position="341"/>
        <end position="363"/>
    </location>
</feature>
<dbReference type="RefSeq" id="WP_202520115.1">
    <property type="nucleotide sequence ID" value="NZ_BMUU01000006.1"/>
</dbReference>
<protein>
    <submittedName>
        <fullName evidence="3">MFS transporter</fullName>
    </submittedName>
</protein>
<keyword evidence="4" id="KW-1185">Reference proteome</keyword>
<sequence length="417" mass="42424">MSAGVARYRTVLSTPGAWGFFLPGMLARFPLGMTGISILLFVSATRGDYGTAGALSAVSAVGYAVAAPQLARVADRLGQRRVLLGCAALCAVSGGAFVASVLSDGMPLWVLFVTAALTGAATPAIGSMVRARWSGLLDGSSLKGTAFALESLVDEVIFIVGPVIATSLAVGVSPAAGLISALVLVCGGSLLLSLSRRTEPQRKPGEKAGGSALFLGPVAVVAALNLCFGGMWGSIDMATVAFSGEEHQRFMAGVLLGVYAIGSSVAGVVYGSREWSAPLSRILWVSTLIMTVGILPMLWVHSFVGAGLVLLVAGTSSCPAMIVAMMLVVDGVPASRRTEALAWQSTALWLGVSIGSSVSGHFADSRGAQAAYAFAALCGGVGFVIALAGGRRLRPVEPAPADTATADDRTNLPEPSH</sequence>